<dbReference type="EMBL" id="JBHSDS010000017">
    <property type="protein sequence ID" value="MFC4360433.1"/>
    <property type="molecule type" value="Genomic_DNA"/>
</dbReference>
<dbReference type="Proteomes" id="UP001595921">
    <property type="component" value="Unassembled WGS sequence"/>
</dbReference>
<gene>
    <name evidence="3" type="ORF">ACFO0N_21010</name>
</gene>
<evidence type="ECO:0000259" key="2">
    <source>
        <dbReference type="Pfam" id="PF03413"/>
    </source>
</evidence>
<dbReference type="Pfam" id="PF03413">
    <property type="entry name" value="PepSY"/>
    <property type="match status" value="1"/>
</dbReference>
<dbReference type="RefSeq" id="WP_267620611.1">
    <property type="nucleotide sequence ID" value="NZ_JAODIW010000005.1"/>
</dbReference>
<accession>A0ABD5PHZ5</accession>
<feature type="compositionally biased region" description="Acidic residues" evidence="1">
    <location>
        <begin position="83"/>
        <end position="111"/>
    </location>
</feature>
<feature type="region of interest" description="Disordered" evidence="1">
    <location>
        <begin position="82"/>
        <end position="111"/>
    </location>
</feature>
<evidence type="ECO:0000313" key="4">
    <source>
        <dbReference type="Proteomes" id="UP001595921"/>
    </source>
</evidence>
<feature type="domain" description="PepSY" evidence="2">
    <location>
        <begin position="36"/>
        <end position="94"/>
    </location>
</feature>
<dbReference type="InterPro" id="IPR025711">
    <property type="entry name" value="PepSY"/>
</dbReference>
<sequence>MNRKALFSLVGVITLLGVAGVGFAATGGLTAAEPTLSEQEAMNIAEERVGGTAQTIEQENEGGGPVYEVLVQQSDGEMKEVEIDGDSGEVLEVENADKEENEENEDEADEN</sequence>
<reference evidence="3 4" key="1">
    <citation type="journal article" date="2019" name="Int. J. Syst. Evol. Microbiol.">
        <title>The Global Catalogue of Microorganisms (GCM) 10K type strain sequencing project: providing services to taxonomists for standard genome sequencing and annotation.</title>
        <authorList>
            <consortium name="The Broad Institute Genomics Platform"/>
            <consortium name="The Broad Institute Genome Sequencing Center for Infectious Disease"/>
            <person name="Wu L."/>
            <person name="Ma J."/>
        </authorList>
    </citation>
    <scope>NUCLEOTIDE SEQUENCE [LARGE SCALE GENOMIC DNA]</scope>
    <source>
        <strain evidence="3 4">CGMCC 1.12553</strain>
    </source>
</reference>
<name>A0ABD5PHZ5_9EURY</name>
<evidence type="ECO:0000313" key="3">
    <source>
        <dbReference type="EMBL" id="MFC4360433.1"/>
    </source>
</evidence>
<comment type="caution">
    <text evidence="3">The sequence shown here is derived from an EMBL/GenBank/DDBJ whole genome shotgun (WGS) entry which is preliminary data.</text>
</comment>
<evidence type="ECO:0000256" key="1">
    <source>
        <dbReference type="SAM" id="MobiDB-lite"/>
    </source>
</evidence>
<dbReference type="Gene3D" id="3.10.450.40">
    <property type="match status" value="1"/>
</dbReference>
<proteinExistence type="predicted"/>
<keyword evidence="4" id="KW-1185">Reference proteome</keyword>
<organism evidence="3 4">
    <name type="scientific">Halobium salinum</name>
    <dbReference type="NCBI Taxonomy" id="1364940"/>
    <lineage>
        <taxon>Archaea</taxon>
        <taxon>Methanobacteriati</taxon>
        <taxon>Methanobacteriota</taxon>
        <taxon>Stenosarchaea group</taxon>
        <taxon>Halobacteria</taxon>
        <taxon>Halobacteriales</taxon>
        <taxon>Haloferacaceae</taxon>
        <taxon>Halobium</taxon>
    </lineage>
</organism>
<dbReference type="AlphaFoldDB" id="A0ABD5PHZ5"/>
<protein>
    <submittedName>
        <fullName evidence="3">PepSY domain-containing protein</fullName>
    </submittedName>
</protein>